<accession>A0AAN7SET2</accession>
<keyword evidence="3 11" id="KW-0813">Transport</keyword>
<sequence>MSLATTINNLLFKRTSTFLLTVAACTFFFERTFDGSTEYLFEKLNEGKLWKHIKQNYEK</sequence>
<keyword evidence="10" id="KW-0472">Membrane</keyword>
<keyword evidence="5" id="KW-0812">Transmembrane</keyword>
<dbReference type="Gene3D" id="1.20.5.260">
    <property type="entry name" value="Cytochrome b-c1 complex subunit 9"/>
    <property type="match status" value="1"/>
</dbReference>
<evidence type="ECO:0000256" key="5">
    <source>
        <dbReference type="ARBA" id="ARBA00022692"/>
    </source>
</evidence>
<keyword evidence="8" id="KW-1133">Transmembrane helix</keyword>
<evidence type="ECO:0000256" key="4">
    <source>
        <dbReference type="ARBA" id="ARBA00022660"/>
    </source>
</evidence>
<evidence type="ECO:0000256" key="10">
    <source>
        <dbReference type="ARBA" id="ARBA00023136"/>
    </source>
</evidence>
<protein>
    <recommendedName>
        <fullName evidence="11">Complex III subunit 9</fullName>
    </recommendedName>
</protein>
<evidence type="ECO:0000313" key="12">
    <source>
        <dbReference type="EMBL" id="KAK4878477.1"/>
    </source>
</evidence>
<dbReference type="GO" id="GO:0006122">
    <property type="term" value="P:mitochondrial electron transport, ubiquinol to cytochrome c"/>
    <property type="evidence" value="ECO:0007669"/>
    <property type="project" value="UniProtKB-UniRule"/>
</dbReference>
<name>A0AAN7SET2_9COLE</name>
<keyword evidence="4 11" id="KW-0679">Respiratory chain</keyword>
<dbReference type="EMBL" id="JARPUR010000004">
    <property type="protein sequence ID" value="KAK4878477.1"/>
    <property type="molecule type" value="Genomic_DNA"/>
</dbReference>
<evidence type="ECO:0000256" key="1">
    <source>
        <dbReference type="ARBA" id="ARBA00004434"/>
    </source>
</evidence>
<evidence type="ECO:0000256" key="9">
    <source>
        <dbReference type="ARBA" id="ARBA00023128"/>
    </source>
</evidence>
<dbReference type="PANTHER" id="PTHR12980:SF0">
    <property type="entry name" value="CYTOCHROME B-C1 COMPLEX SUBUNIT 9"/>
    <property type="match status" value="1"/>
</dbReference>
<comment type="caution">
    <text evidence="12">The sequence shown here is derived from an EMBL/GenBank/DDBJ whole genome shotgun (WGS) entry which is preliminary data.</text>
</comment>
<evidence type="ECO:0000256" key="8">
    <source>
        <dbReference type="ARBA" id="ARBA00022989"/>
    </source>
</evidence>
<comment type="function">
    <text evidence="11">Component of the ubiquinol-cytochrome c oxidoreductase, a multisubunit transmembrane complex that is part of the mitochondrial electron transport chain which drives oxidative phosphorylation. The complex plays an important role in the uptake of multiple carbon sources present in different host niches.</text>
</comment>
<dbReference type="PANTHER" id="PTHR12980">
    <property type="entry name" value="UBIQUINOL-CYTOCHROME C REDUCTASE COMPLEX, SUBUNIT X"/>
    <property type="match status" value="1"/>
</dbReference>
<evidence type="ECO:0000256" key="11">
    <source>
        <dbReference type="RuleBase" id="RU368056"/>
    </source>
</evidence>
<evidence type="ECO:0000256" key="3">
    <source>
        <dbReference type="ARBA" id="ARBA00022448"/>
    </source>
</evidence>
<organism evidence="12 13">
    <name type="scientific">Aquatica leii</name>
    <dbReference type="NCBI Taxonomy" id="1421715"/>
    <lineage>
        <taxon>Eukaryota</taxon>
        <taxon>Metazoa</taxon>
        <taxon>Ecdysozoa</taxon>
        <taxon>Arthropoda</taxon>
        <taxon>Hexapoda</taxon>
        <taxon>Insecta</taxon>
        <taxon>Pterygota</taxon>
        <taxon>Neoptera</taxon>
        <taxon>Endopterygota</taxon>
        <taxon>Coleoptera</taxon>
        <taxon>Polyphaga</taxon>
        <taxon>Elateriformia</taxon>
        <taxon>Elateroidea</taxon>
        <taxon>Lampyridae</taxon>
        <taxon>Luciolinae</taxon>
        <taxon>Aquatica</taxon>
    </lineage>
</organism>
<gene>
    <name evidence="12" type="ORF">RN001_010983</name>
</gene>
<comment type="similarity">
    <text evidence="2 11">Belongs to the UQCR10/QCR9 family.</text>
</comment>
<dbReference type="InterPro" id="IPR036656">
    <property type="entry name" value="QCR9_sf"/>
</dbReference>
<dbReference type="GO" id="GO:0045275">
    <property type="term" value="C:respiratory chain complex III"/>
    <property type="evidence" value="ECO:0007669"/>
    <property type="project" value="UniProtKB-UniRule"/>
</dbReference>
<evidence type="ECO:0000256" key="6">
    <source>
        <dbReference type="ARBA" id="ARBA00022792"/>
    </source>
</evidence>
<dbReference type="AlphaFoldDB" id="A0AAN7SET2"/>
<dbReference type="SUPFAM" id="SSF81514">
    <property type="entry name" value="Subunit X (non-heme 7 kDa protein) of cytochrome bc1 complex (Ubiquinol-cytochrome c reductase)"/>
    <property type="match status" value="1"/>
</dbReference>
<keyword evidence="13" id="KW-1185">Reference proteome</keyword>
<dbReference type="Proteomes" id="UP001353858">
    <property type="component" value="Unassembled WGS sequence"/>
</dbReference>
<dbReference type="Pfam" id="PF05365">
    <property type="entry name" value="UCR_UQCRX_QCR9"/>
    <property type="match status" value="1"/>
</dbReference>
<keyword evidence="6 11" id="KW-0999">Mitochondrion inner membrane</keyword>
<evidence type="ECO:0000256" key="7">
    <source>
        <dbReference type="ARBA" id="ARBA00022982"/>
    </source>
</evidence>
<keyword evidence="9 11" id="KW-0496">Mitochondrion</keyword>
<evidence type="ECO:0000313" key="13">
    <source>
        <dbReference type="Proteomes" id="UP001353858"/>
    </source>
</evidence>
<dbReference type="InterPro" id="IPR008027">
    <property type="entry name" value="QCR9"/>
</dbReference>
<reference evidence="13" key="1">
    <citation type="submission" date="2023-01" db="EMBL/GenBank/DDBJ databases">
        <title>Key to firefly adult light organ development and bioluminescence: homeobox transcription factors regulate luciferase expression and transportation to peroxisome.</title>
        <authorList>
            <person name="Fu X."/>
        </authorList>
    </citation>
    <scope>NUCLEOTIDE SEQUENCE [LARGE SCALE GENOMIC DNA]</scope>
</reference>
<comment type="subunit">
    <text evidence="11">Component of the ubiquinol-cytochrome c oxidoreductase (cytochrome b-c1 complex, complex III, CIII), a multisubunit enzyme composed of 3 respiratory subunits cytochrome b, cytochrome c1 and Rieske protein, 2 core protein subunits, and additional low-molecular weight protein subunits.</text>
</comment>
<evidence type="ECO:0000256" key="2">
    <source>
        <dbReference type="ARBA" id="ARBA00007856"/>
    </source>
</evidence>
<proteinExistence type="inferred from homology"/>
<dbReference type="FunFam" id="1.20.5.260:FF:000001">
    <property type="entry name" value="Cytochrome b-c1 complex subunit 9"/>
    <property type="match status" value="1"/>
</dbReference>
<keyword evidence="7 11" id="KW-0249">Electron transport</keyword>
<comment type="subcellular location">
    <subcellularLocation>
        <location evidence="1 11">Mitochondrion inner membrane</location>
        <topology evidence="1 11">Single-pass membrane protein</topology>
    </subcellularLocation>
</comment>
<dbReference type="GO" id="GO:0005743">
    <property type="term" value="C:mitochondrial inner membrane"/>
    <property type="evidence" value="ECO:0007669"/>
    <property type="project" value="UniProtKB-SubCell"/>
</dbReference>